<dbReference type="PANTHER" id="PTHR46165:SF7">
    <property type="entry name" value="SET AND MYND DOMAIN-CONTAINING PROTEIN 4"/>
    <property type="match status" value="1"/>
</dbReference>
<sequence>MASTGAVPESAAARERGNDLYRKGKFAEAEKAYQEAAALAPEDPAPWSNISAIKFEQGDYASALKNLEKALSLSSSEPDDGPKKQKLLTRMAKCHLHSLSLEDAEQAVKSLADDASGKELREALDGLQKTWFTSPDEGAFRKQVQDKPEYYPMGHDQADTLYDPKAQGNLGSNSAISFLFCGSGDARHLFATLSTMGFAELMARRQKKQNCPSRPA</sequence>
<comment type="caution">
    <text evidence="5">The sequence shown here is derived from an EMBL/GenBank/DDBJ whole genome shotgun (WGS) entry which is preliminary data.</text>
</comment>
<evidence type="ECO:0000256" key="2">
    <source>
        <dbReference type="ARBA" id="ARBA00022679"/>
    </source>
</evidence>
<organism evidence="5 6">
    <name type="scientific">Colletotrichum plurivorum</name>
    <dbReference type="NCBI Taxonomy" id="2175906"/>
    <lineage>
        <taxon>Eukaryota</taxon>
        <taxon>Fungi</taxon>
        <taxon>Dikarya</taxon>
        <taxon>Ascomycota</taxon>
        <taxon>Pezizomycotina</taxon>
        <taxon>Sordariomycetes</taxon>
        <taxon>Hypocreomycetidae</taxon>
        <taxon>Glomerellales</taxon>
        <taxon>Glomerellaceae</taxon>
        <taxon>Colletotrichum</taxon>
        <taxon>Colletotrichum orchidearum species complex</taxon>
    </lineage>
</organism>
<dbReference type="GO" id="GO:0042826">
    <property type="term" value="F:histone deacetylase binding"/>
    <property type="evidence" value="ECO:0007669"/>
    <property type="project" value="TreeGrafter"/>
</dbReference>
<dbReference type="Pfam" id="PF13432">
    <property type="entry name" value="TPR_16"/>
    <property type="match status" value="1"/>
</dbReference>
<dbReference type="GO" id="GO:0008168">
    <property type="term" value="F:methyltransferase activity"/>
    <property type="evidence" value="ECO:0007669"/>
    <property type="project" value="UniProtKB-KW"/>
</dbReference>
<dbReference type="Proteomes" id="UP000654918">
    <property type="component" value="Unassembled WGS sequence"/>
</dbReference>
<dbReference type="Gene3D" id="1.25.40.10">
    <property type="entry name" value="Tetratricopeptide repeat domain"/>
    <property type="match status" value="1"/>
</dbReference>
<keyword evidence="6" id="KW-1185">Reference proteome</keyword>
<dbReference type="GO" id="GO:0005737">
    <property type="term" value="C:cytoplasm"/>
    <property type="evidence" value="ECO:0007669"/>
    <property type="project" value="TreeGrafter"/>
</dbReference>
<evidence type="ECO:0000256" key="1">
    <source>
        <dbReference type="ARBA" id="ARBA00022603"/>
    </source>
</evidence>
<evidence type="ECO:0000256" key="4">
    <source>
        <dbReference type="PROSITE-ProRule" id="PRU00339"/>
    </source>
</evidence>
<dbReference type="GO" id="GO:0005634">
    <property type="term" value="C:nucleus"/>
    <property type="evidence" value="ECO:0007669"/>
    <property type="project" value="TreeGrafter"/>
</dbReference>
<keyword evidence="3" id="KW-0949">S-adenosyl-L-methionine</keyword>
<evidence type="ECO:0000313" key="6">
    <source>
        <dbReference type="Proteomes" id="UP000654918"/>
    </source>
</evidence>
<dbReference type="SMART" id="SM00028">
    <property type="entry name" value="TPR"/>
    <property type="match status" value="2"/>
</dbReference>
<accession>A0A8H6KKJ3</accession>
<dbReference type="PANTHER" id="PTHR46165">
    <property type="entry name" value="SET AND MYND DOMAIN-CONTAINING PROTEIN 4"/>
    <property type="match status" value="1"/>
</dbReference>
<dbReference type="InterPro" id="IPR052097">
    <property type="entry name" value="SET-MYND_domain_protein"/>
</dbReference>
<proteinExistence type="predicted"/>
<dbReference type="PROSITE" id="PS50005">
    <property type="entry name" value="TPR"/>
    <property type="match status" value="2"/>
</dbReference>
<dbReference type="InterPro" id="IPR019734">
    <property type="entry name" value="TPR_rpt"/>
</dbReference>
<protein>
    <submittedName>
        <fullName evidence="5">Tetratricopeptide</fullName>
    </submittedName>
</protein>
<evidence type="ECO:0000256" key="3">
    <source>
        <dbReference type="ARBA" id="ARBA00022691"/>
    </source>
</evidence>
<feature type="repeat" description="TPR" evidence="4">
    <location>
        <begin position="10"/>
        <end position="43"/>
    </location>
</feature>
<reference evidence="5" key="1">
    <citation type="journal article" date="2020" name="Phytopathology">
        <title>Genome Sequence Resources of Colletotrichum truncatum, C. plurivorum, C. musicola, and C. sojae: Four Species Pathogenic to Soybean (Glycine max).</title>
        <authorList>
            <person name="Rogerio F."/>
            <person name="Boufleur T.R."/>
            <person name="Ciampi-Guillardi M."/>
            <person name="Sukno S.A."/>
            <person name="Thon M.R."/>
            <person name="Massola Junior N.S."/>
            <person name="Baroncelli R."/>
        </authorList>
    </citation>
    <scope>NUCLEOTIDE SEQUENCE</scope>
    <source>
        <strain evidence="5">LFN00145</strain>
    </source>
</reference>
<feature type="repeat" description="TPR" evidence="4">
    <location>
        <begin position="44"/>
        <end position="77"/>
    </location>
</feature>
<keyword evidence="2" id="KW-0808">Transferase</keyword>
<dbReference type="SUPFAM" id="SSF48452">
    <property type="entry name" value="TPR-like"/>
    <property type="match status" value="1"/>
</dbReference>
<dbReference type="GO" id="GO:0032259">
    <property type="term" value="P:methylation"/>
    <property type="evidence" value="ECO:0007669"/>
    <property type="project" value="UniProtKB-KW"/>
</dbReference>
<dbReference type="InterPro" id="IPR011990">
    <property type="entry name" value="TPR-like_helical_dom_sf"/>
</dbReference>
<keyword evidence="4" id="KW-0802">TPR repeat</keyword>
<dbReference type="EMBL" id="WIGO01000067">
    <property type="protein sequence ID" value="KAF6832658.1"/>
    <property type="molecule type" value="Genomic_DNA"/>
</dbReference>
<keyword evidence="1" id="KW-0489">Methyltransferase</keyword>
<dbReference type="AlphaFoldDB" id="A0A8H6KKJ3"/>
<evidence type="ECO:0000313" key="5">
    <source>
        <dbReference type="EMBL" id="KAF6832658.1"/>
    </source>
</evidence>
<name>A0A8H6KKJ3_9PEZI</name>
<gene>
    <name evidence="5" type="ORF">CPLU01_06054</name>
</gene>